<evidence type="ECO:0000256" key="2">
    <source>
        <dbReference type="ARBA" id="ARBA00023015"/>
    </source>
</evidence>
<feature type="region of interest" description="Disordered" evidence="6">
    <location>
        <begin position="250"/>
        <end position="286"/>
    </location>
</feature>
<evidence type="ECO:0000256" key="6">
    <source>
        <dbReference type="SAM" id="MobiDB-lite"/>
    </source>
</evidence>
<sequence>MYHQGYGTHRYLPETSAAAAAAAYYHYQQQQQRICLQGKMEDSAEAPAQVKPPKPRAGERGESPEEQKGGVGDGAAEKEAQPAEAEYLSSRCVLFTYFQGDIGDVVDEHFSRALSQASALPAEPHSGVCEEQEASYHQDSVPISHHPSGAVAIHRRAALASPPSIRTCRPAPSFIQWSTERGWGTDCRLRPLPLTAGRTAWEPRAAAATPTSTRTIPVSTPRHAHHVVHHTFGSALDPRLPGTCPPCSPATHGGISKTEAGTSSGPPHGWHISHQAPMDNTYELSE</sequence>
<evidence type="ECO:0000313" key="8">
    <source>
        <dbReference type="Proteomes" id="UP001044222"/>
    </source>
</evidence>
<evidence type="ECO:0000256" key="1">
    <source>
        <dbReference type="ARBA" id="ARBA00004123"/>
    </source>
</evidence>
<comment type="subcellular location">
    <subcellularLocation>
        <location evidence="1">Nucleus</location>
    </subcellularLocation>
</comment>
<reference evidence="7" key="1">
    <citation type="submission" date="2021-01" db="EMBL/GenBank/DDBJ databases">
        <title>A chromosome-scale assembly of European eel, Anguilla anguilla.</title>
        <authorList>
            <person name="Henkel C."/>
            <person name="Jong-Raadsen S.A."/>
            <person name="Dufour S."/>
            <person name="Weltzien F.-A."/>
            <person name="Palstra A.P."/>
            <person name="Pelster B."/>
            <person name="Spaink H.P."/>
            <person name="Van Den Thillart G.E."/>
            <person name="Jansen H."/>
            <person name="Zahm M."/>
            <person name="Klopp C."/>
            <person name="Cedric C."/>
            <person name="Louis A."/>
            <person name="Berthelot C."/>
            <person name="Parey E."/>
            <person name="Roest Crollius H."/>
            <person name="Montfort J."/>
            <person name="Robinson-Rechavi M."/>
            <person name="Bucao C."/>
            <person name="Bouchez O."/>
            <person name="Gislard M."/>
            <person name="Lluch J."/>
            <person name="Milhes M."/>
            <person name="Lampietro C."/>
            <person name="Lopez Roques C."/>
            <person name="Donnadieu C."/>
            <person name="Braasch I."/>
            <person name="Desvignes T."/>
            <person name="Postlethwait J."/>
            <person name="Bobe J."/>
            <person name="Guiguen Y."/>
            <person name="Dirks R."/>
        </authorList>
    </citation>
    <scope>NUCLEOTIDE SEQUENCE</scope>
    <source>
        <strain evidence="7">Tag_6206</strain>
        <tissue evidence="7">Liver</tissue>
    </source>
</reference>
<dbReference type="GO" id="GO:0005634">
    <property type="term" value="C:nucleus"/>
    <property type="evidence" value="ECO:0007669"/>
    <property type="project" value="UniProtKB-SubCell"/>
</dbReference>
<organism evidence="7 8">
    <name type="scientific">Anguilla anguilla</name>
    <name type="common">European freshwater eel</name>
    <name type="synonym">Muraena anguilla</name>
    <dbReference type="NCBI Taxonomy" id="7936"/>
    <lineage>
        <taxon>Eukaryota</taxon>
        <taxon>Metazoa</taxon>
        <taxon>Chordata</taxon>
        <taxon>Craniata</taxon>
        <taxon>Vertebrata</taxon>
        <taxon>Euteleostomi</taxon>
        <taxon>Actinopterygii</taxon>
        <taxon>Neopterygii</taxon>
        <taxon>Teleostei</taxon>
        <taxon>Anguilliformes</taxon>
        <taxon>Anguillidae</taxon>
        <taxon>Anguilla</taxon>
    </lineage>
</organism>
<dbReference type="EMBL" id="JAFIRN010000003">
    <property type="protein sequence ID" value="KAG5852791.1"/>
    <property type="molecule type" value="Genomic_DNA"/>
</dbReference>
<protein>
    <recommendedName>
        <fullName evidence="9">Transcription cofactor vestigial-like protein 3</fullName>
    </recommendedName>
</protein>
<dbReference type="GO" id="GO:0006355">
    <property type="term" value="P:regulation of DNA-templated transcription"/>
    <property type="evidence" value="ECO:0007669"/>
    <property type="project" value="InterPro"/>
</dbReference>
<keyword evidence="2" id="KW-0805">Transcription regulation</keyword>
<dbReference type="PANTHER" id="PTHR15950:SF16">
    <property type="entry name" value="TRANSCRIPTION COFACTOR VESTIGIAL-LIKE PROTEIN 3"/>
    <property type="match status" value="1"/>
</dbReference>
<feature type="compositionally biased region" description="Basic and acidic residues" evidence="6">
    <location>
        <begin position="56"/>
        <end position="68"/>
    </location>
</feature>
<keyword evidence="3" id="KW-0804">Transcription</keyword>
<dbReference type="AlphaFoldDB" id="A0A9D3S5L3"/>
<evidence type="ECO:0000256" key="5">
    <source>
        <dbReference type="ARBA" id="ARBA00025784"/>
    </source>
</evidence>
<keyword evidence="4" id="KW-0539">Nucleus</keyword>
<comment type="similarity">
    <text evidence="5">Belongs to the vestigial family.</text>
</comment>
<keyword evidence="8" id="KW-1185">Reference proteome</keyword>
<gene>
    <name evidence="7" type="ORF">ANANG_G00066310</name>
</gene>
<evidence type="ECO:0000256" key="3">
    <source>
        <dbReference type="ARBA" id="ARBA00023163"/>
    </source>
</evidence>
<proteinExistence type="inferred from homology"/>
<dbReference type="Pfam" id="PF07545">
    <property type="entry name" value="Vg_Tdu"/>
    <property type="match status" value="1"/>
</dbReference>
<evidence type="ECO:0008006" key="9">
    <source>
        <dbReference type="Google" id="ProtNLM"/>
    </source>
</evidence>
<accession>A0A9D3S5L3</accession>
<name>A0A9D3S5L3_ANGAN</name>
<evidence type="ECO:0000256" key="4">
    <source>
        <dbReference type="ARBA" id="ARBA00023242"/>
    </source>
</evidence>
<dbReference type="InterPro" id="IPR011520">
    <property type="entry name" value="Vg_fam"/>
</dbReference>
<dbReference type="Proteomes" id="UP001044222">
    <property type="component" value="Unassembled WGS sequence"/>
</dbReference>
<feature type="region of interest" description="Disordered" evidence="6">
    <location>
        <begin position="38"/>
        <end position="82"/>
    </location>
</feature>
<dbReference type="PANTHER" id="PTHR15950">
    <property type="entry name" value="TRANSCRIPTION COFACTOR VESTIGIAL-LIKE PROTEIN"/>
    <property type="match status" value="1"/>
</dbReference>
<evidence type="ECO:0000313" key="7">
    <source>
        <dbReference type="EMBL" id="KAG5852791.1"/>
    </source>
</evidence>
<comment type="caution">
    <text evidence="7">The sequence shown here is derived from an EMBL/GenBank/DDBJ whole genome shotgun (WGS) entry which is preliminary data.</text>
</comment>